<reference evidence="18 19" key="1">
    <citation type="journal article" date="2015" name="Genome Biol. Evol.">
        <title>Phylogenomic analyses indicate that early fungi evolved digesting cell walls of algal ancestors of land plants.</title>
        <authorList>
            <person name="Chang Y."/>
            <person name="Wang S."/>
            <person name="Sekimoto S."/>
            <person name="Aerts A.L."/>
            <person name="Choi C."/>
            <person name="Clum A."/>
            <person name="LaButti K.M."/>
            <person name="Lindquist E.A."/>
            <person name="Yee Ngan C."/>
            <person name="Ohm R.A."/>
            <person name="Salamov A.A."/>
            <person name="Grigoriev I.V."/>
            <person name="Spatafora J.W."/>
            <person name="Berbee M.L."/>
        </authorList>
    </citation>
    <scope>NUCLEOTIDE SEQUENCE [LARGE SCALE GENOMIC DNA]</scope>
    <source>
        <strain evidence="18 19">NRRL 1564</strain>
    </source>
</reference>
<feature type="domain" description="Cobalamin-independent methionine synthase MetE N-terminal" evidence="17">
    <location>
        <begin position="5"/>
        <end position="317"/>
    </location>
</feature>
<gene>
    <name evidence="18" type="ORF">COEREDRAFT_81082</name>
</gene>
<evidence type="ECO:0000259" key="16">
    <source>
        <dbReference type="Pfam" id="PF01717"/>
    </source>
</evidence>
<keyword evidence="5 18" id="KW-0489">Methyltransferase</keyword>
<evidence type="ECO:0000256" key="2">
    <source>
        <dbReference type="ARBA" id="ARBA00004681"/>
    </source>
</evidence>
<evidence type="ECO:0000256" key="6">
    <source>
        <dbReference type="ARBA" id="ARBA00022605"/>
    </source>
</evidence>
<comment type="pathway">
    <text evidence="2">Amino-acid biosynthesis; L-methionine biosynthesis via de novo pathway; L-methionine from L-homocysteine (MetE route): step 1/1.</text>
</comment>
<dbReference type="InterPro" id="IPR013215">
    <property type="entry name" value="Cbl-indep_Met_Synth_N"/>
</dbReference>
<feature type="binding site" evidence="13">
    <location>
        <position position="609"/>
    </location>
    <ligand>
        <name>L-homocysteine</name>
        <dbReference type="ChEBI" id="CHEBI:58199"/>
    </ligand>
</feature>
<evidence type="ECO:0000256" key="15">
    <source>
        <dbReference type="PIRSR" id="PIRSR000382-3"/>
    </source>
</evidence>
<feature type="binding site" evidence="14">
    <location>
        <position position="736"/>
    </location>
    <ligand>
        <name>Zn(2+)</name>
        <dbReference type="ChEBI" id="CHEBI:29105"/>
        <label>1</label>
        <note>catalytic</note>
    </ligand>
</feature>
<feature type="binding site" evidence="13">
    <location>
        <begin position="440"/>
        <end position="442"/>
    </location>
    <ligand>
        <name>L-homocysteine</name>
        <dbReference type="ChEBI" id="CHEBI:58199"/>
    </ligand>
</feature>
<dbReference type="AlphaFoldDB" id="A0A2G5BCK8"/>
<organism evidence="18 19">
    <name type="scientific">Coemansia reversa (strain ATCC 12441 / NRRL 1564)</name>
    <dbReference type="NCBI Taxonomy" id="763665"/>
    <lineage>
        <taxon>Eukaryota</taxon>
        <taxon>Fungi</taxon>
        <taxon>Fungi incertae sedis</taxon>
        <taxon>Zoopagomycota</taxon>
        <taxon>Kickxellomycotina</taxon>
        <taxon>Kickxellomycetes</taxon>
        <taxon>Kickxellales</taxon>
        <taxon>Kickxellaceae</taxon>
        <taxon>Coemansia</taxon>
    </lineage>
</organism>
<dbReference type="NCBIfam" id="NF003556">
    <property type="entry name" value="PRK05222.1"/>
    <property type="match status" value="1"/>
</dbReference>
<evidence type="ECO:0000256" key="8">
    <source>
        <dbReference type="ARBA" id="ARBA00022723"/>
    </source>
</evidence>
<dbReference type="GO" id="GO:0032259">
    <property type="term" value="P:methylation"/>
    <property type="evidence" value="ECO:0007669"/>
    <property type="project" value="UniProtKB-KW"/>
</dbReference>
<name>A0A2G5BCK8_COERN</name>
<evidence type="ECO:0000256" key="1">
    <source>
        <dbReference type="ARBA" id="ARBA00002777"/>
    </source>
</evidence>
<evidence type="ECO:0000256" key="13">
    <source>
        <dbReference type="PIRSR" id="PIRSR000382-1"/>
    </source>
</evidence>
<dbReference type="EMBL" id="KZ303498">
    <property type="protein sequence ID" value="PIA16731.1"/>
    <property type="molecule type" value="Genomic_DNA"/>
</dbReference>
<feature type="binding site" evidence="13">
    <location>
        <position position="609"/>
    </location>
    <ligand>
        <name>L-methionine</name>
        <dbReference type="ChEBI" id="CHEBI:57844"/>
    </ligand>
</feature>
<evidence type="ECO:0000259" key="17">
    <source>
        <dbReference type="Pfam" id="PF08267"/>
    </source>
</evidence>
<dbReference type="GO" id="GO:0008270">
    <property type="term" value="F:zinc ion binding"/>
    <property type="evidence" value="ECO:0007669"/>
    <property type="project" value="InterPro"/>
</dbReference>
<dbReference type="UniPathway" id="UPA00051">
    <property type="reaction ID" value="UER00082"/>
</dbReference>
<feature type="binding site" evidence="13">
    <location>
        <position position="493"/>
    </location>
    <ligand>
        <name>L-methionine</name>
        <dbReference type="ChEBI" id="CHEBI:57844"/>
    </ligand>
</feature>
<keyword evidence="19" id="KW-1185">Reference proteome</keyword>
<dbReference type="PANTHER" id="PTHR30519">
    <property type="entry name" value="5-METHYLTETRAHYDROPTEROYLTRIGLUTAMATE--HOMOCYSTEINE METHYLTRANSFERASE"/>
    <property type="match status" value="1"/>
</dbReference>
<dbReference type="FunFam" id="3.20.20.210:FF:000003">
    <property type="entry name" value="5-methyltetrahydropteroyltriglutamate--homocysteine methyltransferase"/>
    <property type="match status" value="1"/>
</dbReference>
<dbReference type="Proteomes" id="UP000242474">
    <property type="component" value="Unassembled WGS sequence"/>
</dbReference>
<evidence type="ECO:0000256" key="11">
    <source>
        <dbReference type="ARBA" id="ARBA00030765"/>
    </source>
</evidence>
<keyword evidence="8 14" id="KW-0479">Metal-binding</keyword>
<accession>A0A2G5BCK8</accession>
<dbReference type="Pfam" id="PF08267">
    <property type="entry name" value="Meth_synt_1"/>
    <property type="match status" value="1"/>
</dbReference>
<keyword evidence="10" id="KW-0486">Methionine biosynthesis</keyword>
<dbReference type="InterPro" id="IPR002629">
    <property type="entry name" value="Met_Synth_C/arc"/>
</dbReference>
<feature type="binding site" evidence="13">
    <location>
        <position position="571"/>
    </location>
    <ligand>
        <name>5-methyltetrahydropteroyltri-L-glutamate</name>
        <dbReference type="ChEBI" id="CHEBI:58207"/>
    </ligand>
</feature>
<dbReference type="OrthoDB" id="1053771at2759"/>
<dbReference type="GO" id="GO:0003871">
    <property type="term" value="F:5-methyltetrahydropteroyltriglutamate-homocysteine S-methyltransferase activity"/>
    <property type="evidence" value="ECO:0007669"/>
    <property type="project" value="UniProtKB-EC"/>
</dbReference>
<evidence type="ECO:0000256" key="12">
    <source>
        <dbReference type="ARBA" id="ARBA00031314"/>
    </source>
</evidence>
<dbReference type="Pfam" id="PF01717">
    <property type="entry name" value="Meth_synt_2"/>
    <property type="match status" value="1"/>
</dbReference>
<keyword evidence="9 14" id="KW-0862">Zinc</keyword>
<protein>
    <recommendedName>
        <fullName evidence="4">5-methyltetrahydropteroyltriglutamate--homocysteine S-methyltransferase</fullName>
        <ecNumber evidence="4">2.1.1.14</ecNumber>
    </recommendedName>
    <alternativeName>
        <fullName evidence="12">Cobalamin-independent methionine synthase</fullName>
    </alternativeName>
    <alternativeName>
        <fullName evidence="11">Methionine synthase, vitamin-B12 independent isozyme</fullName>
    </alternativeName>
</protein>
<dbReference type="EC" id="2.1.1.14" evidence="4"/>
<feature type="binding site" evidence="13">
    <location>
        <position position="20"/>
    </location>
    <ligand>
        <name>5-methyltetrahydropteroyltri-L-glutamate</name>
        <dbReference type="ChEBI" id="CHEBI:58207"/>
    </ligand>
</feature>
<evidence type="ECO:0000256" key="10">
    <source>
        <dbReference type="ARBA" id="ARBA00023167"/>
    </source>
</evidence>
<keyword evidence="7 18" id="KW-0808">Transferase</keyword>
<dbReference type="InterPro" id="IPR006276">
    <property type="entry name" value="Cobalamin-indep_Met_synthase"/>
</dbReference>
<dbReference type="STRING" id="763665.A0A2G5BCK8"/>
<feature type="binding site" evidence="14">
    <location>
        <position position="651"/>
    </location>
    <ligand>
        <name>Zn(2+)</name>
        <dbReference type="ChEBI" id="CHEBI:29105"/>
        <label>1</label>
        <note>catalytic</note>
    </ligand>
</feature>
<feature type="binding site" evidence="13">
    <location>
        <begin position="524"/>
        <end position="525"/>
    </location>
    <ligand>
        <name>5-methyltetrahydropteroyltri-L-glutamate</name>
        <dbReference type="ChEBI" id="CHEBI:58207"/>
    </ligand>
</feature>
<comment type="similarity">
    <text evidence="3">Belongs to the vitamin-B12 independent methionine synthase family.</text>
</comment>
<dbReference type="SUPFAM" id="SSF51726">
    <property type="entry name" value="UROD/MetE-like"/>
    <property type="match status" value="2"/>
</dbReference>
<dbReference type="HAMAP" id="MF_00172">
    <property type="entry name" value="Meth_synth"/>
    <property type="match status" value="1"/>
</dbReference>
<evidence type="ECO:0000256" key="4">
    <source>
        <dbReference type="ARBA" id="ARBA00012034"/>
    </source>
</evidence>
<evidence type="ECO:0000256" key="14">
    <source>
        <dbReference type="PIRSR" id="PIRSR000382-2"/>
    </source>
</evidence>
<feature type="domain" description="Cobalamin-independent methionine synthase MetE C-terminal/archaeal" evidence="16">
    <location>
        <begin position="435"/>
        <end position="758"/>
    </location>
</feature>
<evidence type="ECO:0000256" key="9">
    <source>
        <dbReference type="ARBA" id="ARBA00022833"/>
    </source>
</evidence>
<feature type="binding site" evidence="14">
    <location>
        <position position="675"/>
    </location>
    <ligand>
        <name>Zn(2+)</name>
        <dbReference type="ChEBI" id="CHEBI:29105"/>
        <label>1</label>
        <note>catalytic</note>
    </ligand>
</feature>
<dbReference type="PIRSF" id="PIRSF000382">
    <property type="entry name" value="MeTrfase_B12_ind"/>
    <property type="match status" value="1"/>
</dbReference>
<dbReference type="InterPro" id="IPR038071">
    <property type="entry name" value="UROD/MetE-like_sf"/>
</dbReference>
<evidence type="ECO:0000313" key="18">
    <source>
        <dbReference type="EMBL" id="PIA16731.1"/>
    </source>
</evidence>
<comment type="function">
    <text evidence="1">Catalyzes the transfer of a methyl group from 5-methyltetrahydrofolate to homocysteine resulting in methionine formation.</text>
</comment>
<feature type="binding site" evidence="13">
    <location>
        <begin position="440"/>
        <end position="442"/>
    </location>
    <ligand>
        <name>L-methionine</name>
        <dbReference type="ChEBI" id="CHEBI:57844"/>
    </ligand>
</feature>
<evidence type="ECO:0000256" key="3">
    <source>
        <dbReference type="ARBA" id="ARBA00009553"/>
    </source>
</evidence>
<dbReference type="Gene3D" id="3.20.20.210">
    <property type="match status" value="2"/>
</dbReference>
<evidence type="ECO:0000256" key="7">
    <source>
        <dbReference type="ARBA" id="ARBA00022679"/>
    </source>
</evidence>
<comment type="cofactor">
    <cofactor evidence="14">
        <name>Zn(2+)</name>
        <dbReference type="ChEBI" id="CHEBI:29105"/>
    </cofactor>
    <text evidence="14">Binds 2 Zn(2+) ions per subunit.</text>
</comment>
<dbReference type="CDD" id="cd03312">
    <property type="entry name" value="CIMS_N_terminal_like"/>
    <property type="match status" value="1"/>
</dbReference>
<feature type="binding site" evidence="14">
    <location>
        <position position="653"/>
    </location>
    <ligand>
        <name>Zn(2+)</name>
        <dbReference type="ChEBI" id="CHEBI:29105"/>
        <label>1</label>
        <note>catalytic</note>
    </ligand>
</feature>
<dbReference type="GO" id="GO:0009086">
    <property type="term" value="P:methionine biosynthetic process"/>
    <property type="evidence" value="ECO:0007669"/>
    <property type="project" value="UniProtKB-KW"/>
</dbReference>
<evidence type="ECO:0000313" key="19">
    <source>
        <dbReference type="Proteomes" id="UP000242474"/>
    </source>
</evidence>
<keyword evidence="6" id="KW-0028">Amino-acid biosynthesis</keyword>
<sequence>MSIKSTILGFPRMGSDRQLKKLVEGFWTGKATEQELVEGSKKLRADHWALQKTHGLSEVPVGDFSYYDHVLDTAFAVGIIPDRYKQLDTAGTQAYFAMARGLQDKSIGVDVPSLEMKKWFDTNYHYMVPEIADGQKFVLHSTKVIDEFNEAKALGYAARPVVLGPVSLLALSKTAKGSSSKPLDHLANLIPIYVQLLSQLATAGAEWVQLDEPVLALDLDSHIYKPAFEQAYGEFAKVSGLKYLLTSYFDRLGDNLELAAALPVHGIHLDLVRGVADLDKALEIVPQEKVISAGLINGRNIWKANLEKQLAILTKIVGARKSVWVSSSCSLLHSPHSLRPEAGHLDDETLGWLSFAEEKVEEVATLAAAVSNPDSAKAQLEANAAKVASRKQSERITRPHVQQRLAALDRSFYNRKAEFTHRQQLQHASLKLPVFPTTTIGSFPQTAEVRKARAQFRKGTLSKAEYQEFLDSETRKCIEWQDEVGLDVLVHGEFERTDMVEFFGEHLEGFVFTKKGWVQSYGSRCVKPPVIYGDVSRPHAMTVDVARFAQSCSANKPVKGMLTGPVTILQWSFVRDDQPRSQTAGQIALAIRDEVVDLEKAGIKVIQVDEPAIREGLPLRKADYDAYLKWSVDVFRLATTGVNNETQIHTHFCYSDFNEIFTAIKSLDADVITIENSKSDLKLLGALEVHGYSAEIGPGLYDIHSPRVPSVEEMAARFAALQKYIPAENLWANPDCGLKTRGWPEVKQSLANLVAVAADARASYAARKASA</sequence>
<proteinExistence type="inferred from homology"/>
<dbReference type="CDD" id="cd03311">
    <property type="entry name" value="CIMS_C_terminal_like"/>
    <property type="match status" value="1"/>
</dbReference>
<evidence type="ECO:0000256" key="5">
    <source>
        <dbReference type="ARBA" id="ARBA00022603"/>
    </source>
</evidence>
<feature type="active site" description="Proton donor" evidence="15">
    <location>
        <position position="704"/>
    </location>
</feature>
<dbReference type="NCBIfam" id="TIGR01371">
    <property type="entry name" value="met_syn_B12ind"/>
    <property type="match status" value="1"/>
</dbReference>
<feature type="binding site" evidence="13">
    <location>
        <position position="123"/>
    </location>
    <ligand>
        <name>5-methyltetrahydropteroyltri-L-glutamate</name>
        <dbReference type="ChEBI" id="CHEBI:58207"/>
    </ligand>
</feature>